<dbReference type="InterPro" id="IPR050389">
    <property type="entry name" value="LysR-type_TF"/>
</dbReference>
<dbReference type="InterPro" id="IPR037402">
    <property type="entry name" value="YidZ_PBP2"/>
</dbReference>
<dbReference type="GO" id="GO:0003677">
    <property type="term" value="F:DNA binding"/>
    <property type="evidence" value="ECO:0007669"/>
    <property type="project" value="UniProtKB-KW"/>
</dbReference>
<evidence type="ECO:0000256" key="4">
    <source>
        <dbReference type="ARBA" id="ARBA00023163"/>
    </source>
</evidence>
<dbReference type="InterPro" id="IPR000847">
    <property type="entry name" value="LysR_HTH_N"/>
</dbReference>
<organism evidence="5">
    <name type="scientific">Burkholderia stagnalis</name>
    <dbReference type="NCBI Taxonomy" id="1503054"/>
    <lineage>
        <taxon>Bacteria</taxon>
        <taxon>Pseudomonadati</taxon>
        <taxon>Pseudomonadota</taxon>
        <taxon>Betaproteobacteria</taxon>
        <taxon>Burkholderiales</taxon>
        <taxon>Burkholderiaceae</taxon>
        <taxon>Burkholderia</taxon>
        <taxon>Burkholderia cepacia complex</taxon>
    </lineage>
</organism>
<evidence type="ECO:0000256" key="1">
    <source>
        <dbReference type="ARBA" id="ARBA00009437"/>
    </source>
</evidence>
<dbReference type="PROSITE" id="PS50931">
    <property type="entry name" value="HTH_LYSR"/>
    <property type="match status" value="1"/>
</dbReference>
<reference evidence="5 6" key="1">
    <citation type="submission" date="2015-11" db="EMBL/GenBank/DDBJ databases">
        <title>Expanding the genomic diversity of Burkholderia species for the development of highly accurate diagnostics.</title>
        <authorList>
            <person name="Sahl J."/>
            <person name="Keim P."/>
            <person name="Wagner D."/>
        </authorList>
    </citation>
    <scope>NUCLEOTIDE SEQUENCE [LARGE SCALE GENOMIC DNA]</scope>
    <source>
        <strain evidence="5 6">MSMB1960WGS</strain>
    </source>
</reference>
<comment type="caution">
    <text evidence="5">The sequence shown here is derived from an EMBL/GenBank/DDBJ whole genome shotgun (WGS) entry which is preliminary data.</text>
</comment>
<proteinExistence type="inferred from homology"/>
<gene>
    <name evidence="5" type="ORF">WT44_15870</name>
</gene>
<sequence length="294" mass="32991">MEKLDIRHMRVLLHLVRERNVSKVARKLDISQQAVSAYLKRMREIFPQELFLRLSAGLQPTEYAYELAAKIEKIIDDVDAIFGDFPFDPLASEQVFTIIANEYSQLSIIPKLSLKLARLAPKIRLDIIDFNPSQHFQTLANGEADLVIGFSDYVDDGLIRTKLRQDHYCCVVGRNSSLTDKISCLEDTSRFPHVDFSSSPGNLGNRIGDFLDARNIKRRVVATMPCYTSLQAFMSVNDAVAFVPSAIASTGDFQVIDMKALPLRFDVAVGWHRRAAGIVSRQWLTGVIADAVSN</sequence>
<keyword evidence="4" id="KW-0804">Transcription</keyword>
<dbReference type="STRING" id="1503054.WT74_08670"/>
<dbReference type="SUPFAM" id="SSF46785">
    <property type="entry name" value="Winged helix' DNA-binding domain"/>
    <property type="match status" value="1"/>
</dbReference>
<evidence type="ECO:0000313" key="5">
    <source>
        <dbReference type="EMBL" id="KWA62190.1"/>
    </source>
</evidence>
<dbReference type="Gene3D" id="3.40.190.10">
    <property type="entry name" value="Periplasmic binding protein-like II"/>
    <property type="match status" value="2"/>
</dbReference>
<dbReference type="CDD" id="cd08417">
    <property type="entry name" value="PBP2_Nitroaromatics_like"/>
    <property type="match status" value="1"/>
</dbReference>
<name>A0A104PFY9_9BURK</name>
<evidence type="ECO:0000256" key="3">
    <source>
        <dbReference type="ARBA" id="ARBA00023125"/>
    </source>
</evidence>
<evidence type="ECO:0000256" key="2">
    <source>
        <dbReference type="ARBA" id="ARBA00023015"/>
    </source>
</evidence>
<dbReference type="SUPFAM" id="SSF53850">
    <property type="entry name" value="Periplasmic binding protein-like II"/>
    <property type="match status" value="1"/>
</dbReference>
<keyword evidence="2" id="KW-0805">Transcription regulation</keyword>
<dbReference type="GO" id="GO:0003700">
    <property type="term" value="F:DNA-binding transcription factor activity"/>
    <property type="evidence" value="ECO:0007669"/>
    <property type="project" value="InterPro"/>
</dbReference>
<dbReference type="EMBL" id="LPHB01000047">
    <property type="protein sequence ID" value="KWA62190.1"/>
    <property type="molecule type" value="Genomic_DNA"/>
</dbReference>
<accession>A0A104PFY9</accession>
<dbReference type="InterPro" id="IPR036388">
    <property type="entry name" value="WH-like_DNA-bd_sf"/>
</dbReference>
<dbReference type="PANTHER" id="PTHR30118:SF15">
    <property type="entry name" value="TRANSCRIPTIONAL REGULATORY PROTEIN"/>
    <property type="match status" value="1"/>
</dbReference>
<dbReference type="Pfam" id="PF03466">
    <property type="entry name" value="LysR_substrate"/>
    <property type="match status" value="1"/>
</dbReference>
<dbReference type="InterPro" id="IPR036390">
    <property type="entry name" value="WH_DNA-bd_sf"/>
</dbReference>
<comment type="similarity">
    <text evidence="1">Belongs to the LysR transcriptional regulatory family.</text>
</comment>
<protein>
    <submittedName>
        <fullName evidence="5">NodD transcription activator</fullName>
    </submittedName>
</protein>
<dbReference type="Pfam" id="PF00126">
    <property type="entry name" value="HTH_1"/>
    <property type="match status" value="1"/>
</dbReference>
<dbReference type="AlphaFoldDB" id="A0A104PFY9"/>
<dbReference type="Gene3D" id="1.10.10.10">
    <property type="entry name" value="Winged helix-like DNA-binding domain superfamily/Winged helix DNA-binding domain"/>
    <property type="match status" value="1"/>
</dbReference>
<dbReference type="PANTHER" id="PTHR30118">
    <property type="entry name" value="HTH-TYPE TRANSCRIPTIONAL REGULATOR LEUO-RELATED"/>
    <property type="match status" value="1"/>
</dbReference>
<dbReference type="InterPro" id="IPR005119">
    <property type="entry name" value="LysR_subst-bd"/>
</dbReference>
<evidence type="ECO:0000313" key="6">
    <source>
        <dbReference type="Proteomes" id="UP000068603"/>
    </source>
</evidence>
<dbReference type="Proteomes" id="UP000068603">
    <property type="component" value="Unassembled WGS sequence"/>
</dbReference>
<keyword evidence="3" id="KW-0238">DNA-binding</keyword>